<dbReference type="PANTHER" id="PTHR10071">
    <property type="entry name" value="TRANSCRIPTION FACTOR GATA FAMILY MEMBER"/>
    <property type="match status" value="1"/>
</dbReference>
<dbReference type="SMART" id="SM00401">
    <property type="entry name" value="ZnF_GATA"/>
    <property type="match status" value="1"/>
</dbReference>
<dbReference type="EMBL" id="CAAALY010038009">
    <property type="protein sequence ID" value="VEL18661.1"/>
    <property type="molecule type" value="Genomic_DNA"/>
</dbReference>
<evidence type="ECO:0000256" key="1">
    <source>
        <dbReference type="ARBA" id="ARBA00004123"/>
    </source>
</evidence>
<dbReference type="SUPFAM" id="SSF57716">
    <property type="entry name" value="Glucocorticoid receptor-like (DNA-binding domain)"/>
    <property type="match status" value="1"/>
</dbReference>
<evidence type="ECO:0000256" key="3">
    <source>
        <dbReference type="ARBA" id="ARBA00022771"/>
    </source>
</evidence>
<dbReference type="InterPro" id="IPR039355">
    <property type="entry name" value="Transcription_factor_GATA"/>
</dbReference>
<evidence type="ECO:0000256" key="2">
    <source>
        <dbReference type="ARBA" id="ARBA00022723"/>
    </source>
</evidence>
<dbReference type="PANTHER" id="PTHR10071:SF281">
    <property type="entry name" value="BOX A-BINDING FACTOR-RELATED"/>
    <property type="match status" value="1"/>
</dbReference>
<dbReference type="InterPro" id="IPR013088">
    <property type="entry name" value="Znf_NHR/GATA"/>
</dbReference>
<dbReference type="GO" id="GO:0000981">
    <property type="term" value="F:DNA-binding transcription factor activity, RNA polymerase II-specific"/>
    <property type="evidence" value="ECO:0007669"/>
    <property type="project" value="TreeGrafter"/>
</dbReference>
<dbReference type="AlphaFoldDB" id="A0A3S5AET3"/>
<proteinExistence type="predicted"/>
<keyword evidence="5" id="KW-0539">Nucleus</keyword>
<keyword evidence="4" id="KW-0862">Zinc</keyword>
<dbReference type="GO" id="GO:0000978">
    <property type="term" value="F:RNA polymerase II cis-regulatory region sequence-specific DNA binding"/>
    <property type="evidence" value="ECO:0007669"/>
    <property type="project" value="TreeGrafter"/>
</dbReference>
<organism evidence="9 10">
    <name type="scientific">Protopolystoma xenopodis</name>
    <dbReference type="NCBI Taxonomy" id="117903"/>
    <lineage>
        <taxon>Eukaryota</taxon>
        <taxon>Metazoa</taxon>
        <taxon>Spiralia</taxon>
        <taxon>Lophotrochozoa</taxon>
        <taxon>Platyhelminthes</taxon>
        <taxon>Monogenea</taxon>
        <taxon>Polyopisthocotylea</taxon>
        <taxon>Polystomatidea</taxon>
        <taxon>Polystomatidae</taxon>
        <taxon>Protopolystoma</taxon>
    </lineage>
</organism>
<dbReference type="CDD" id="cd00202">
    <property type="entry name" value="ZnF_GATA"/>
    <property type="match status" value="1"/>
</dbReference>
<feature type="region of interest" description="Disordered" evidence="7">
    <location>
        <begin position="1"/>
        <end position="20"/>
    </location>
</feature>
<evidence type="ECO:0000256" key="4">
    <source>
        <dbReference type="ARBA" id="ARBA00022833"/>
    </source>
</evidence>
<keyword evidence="10" id="KW-1185">Reference proteome</keyword>
<dbReference type="GO" id="GO:0045165">
    <property type="term" value="P:cell fate commitment"/>
    <property type="evidence" value="ECO:0007669"/>
    <property type="project" value="TreeGrafter"/>
</dbReference>
<dbReference type="PROSITE" id="PS50114">
    <property type="entry name" value="GATA_ZN_FINGER_2"/>
    <property type="match status" value="1"/>
</dbReference>
<dbReference type="OrthoDB" id="515401at2759"/>
<evidence type="ECO:0000259" key="8">
    <source>
        <dbReference type="PROSITE" id="PS50114"/>
    </source>
</evidence>
<evidence type="ECO:0000313" key="9">
    <source>
        <dbReference type="EMBL" id="VEL18661.1"/>
    </source>
</evidence>
<evidence type="ECO:0000313" key="10">
    <source>
        <dbReference type="Proteomes" id="UP000784294"/>
    </source>
</evidence>
<comment type="subcellular location">
    <subcellularLocation>
        <location evidence="1">Nucleus</location>
    </subcellularLocation>
</comment>
<keyword evidence="3 6" id="KW-0863">Zinc-finger</keyword>
<comment type="caution">
    <text evidence="9">The sequence shown here is derived from an EMBL/GenBank/DDBJ whole genome shotgun (WGS) entry which is preliminary data.</text>
</comment>
<sequence>MLRLTRLTDDSSKKSVNVPSPQDYAMHRQNYYGKGLWTRLLLFSPLQHTSRRAGLICTNCDTNQTTLWRRNGDGQPVCNACGLYQKLHGVSSGELDAKVMTCRPVGLTGVGPDCRAPWLPSPPPGEDTKYPIAGRANGGAPVGLTAADLPSLALVPAPFERVPVPVPVPVPTEAE</sequence>
<dbReference type="PROSITE" id="PS00344">
    <property type="entry name" value="GATA_ZN_FINGER_1"/>
    <property type="match status" value="1"/>
</dbReference>
<dbReference type="Gene3D" id="3.30.50.10">
    <property type="entry name" value="Erythroid Transcription Factor GATA-1, subunit A"/>
    <property type="match status" value="1"/>
</dbReference>
<feature type="compositionally biased region" description="Basic and acidic residues" evidence="7">
    <location>
        <begin position="1"/>
        <end position="13"/>
    </location>
</feature>
<reference evidence="9" key="1">
    <citation type="submission" date="2018-11" db="EMBL/GenBank/DDBJ databases">
        <authorList>
            <consortium name="Pathogen Informatics"/>
        </authorList>
    </citation>
    <scope>NUCLEOTIDE SEQUENCE</scope>
</reference>
<evidence type="ECO:0000256" key="5">
    <source>
        <dbReference type="ARBA" id="ARBA00023242"/>
    </source>
</evidence>
<dbReference type="GO" id="GO:0008270">
    <property type="term" value="F:zinc ion binding"/>
    <property type="evidence" value="ECO:0007669"/>
    <property type="project" value="UniProtKB-KW"/>
</dbReference>
<dbReference type="Proteomes" id="UP000784294">
    <property type="component" value="Unassembled WGS sequence"/>
</dbReference>
<gene>
    <name evidence="9" type="ORF">PXEA_LOCUS12101</name>
</gene>
<dbReference type="GO" id="GO:0045944">
    <property type="term" value="P:positive regulation of transcription by RNA polymerase II"/>
    <property type="evidence" value="ECO:0007669"/>
    <property type="project" value="TreeGrafter"/>
</dbReference>
<protein>
    <recommendedName>
        <fullName evidence="8">GATA-type domain-containing protein</fullName>
    </recommendedName>
</protein>
<accession>A0A3S5AET3</accession>
<dbReference type="GO" id="GO:0005634">
    <property type="term" value="C:nucleus"/>
    <property type="evidence" value="ECO:0007669"/>
    <property type="project" value="UniProtKB-SubCell"/>
</dbReference>
<keyword evidence="2" id="KW-0479">Metal-binding</keyword>
<dbReference type="PRINTS" id="PR00619">
    <property type="entry name" value="GATAZNFINGER"/>
</dbReference>
<dbReference type="Pfam" id="PF00320">
    <property type="entry name" value="GATA"/>
    <property type="match status" value="1"/>
</dbReference>
<dbReference type="InterPro" id="IPR000679">
    <property type="entry name" value="Znf_GATA"/>
</dbReference>
<name>A0A3S5AET3_9PLAT</name>
<evidence type="ECO:0000256" key="7">
    <source>
        <dbReference type="SAM" id="MobiDB-lite"/>
    </source>
</evidence>
<feature type="domain" description="GATA-type" evidence="8">
    <location>
        <begin position="51"/>
        <end position="91"/>
    </location>
</feature>
<evidence type="ECO:0000256" key="6">
    <source>
        <dbReference type="PROSITE-ProRule" id="PRU00094"/>
    </source>
</evidence>
<dbReference type="GO" id="GO:0000122">
    <property type="term" value="P:negative regulation of transcription by RNA polymerase II"/>
    <property type="evidence" value="ECO:0007669"/>
    <property type="project" value="TreeGrafter"/>
</dbReference>